<reference evidence="1 2" key="1">
    <citation type="submission" date="2024-07" db="EMBL/GenBank/DDBJ databases">
        <authorList>
            <person name="Thanompreechachai J."/>
            <person name="Duangmal K."/>
        </authorList>
    </citation>
    <scope>NUCLEOTIDE SEQUENCE [LARGE SCALE GENOMIC DNA]</scope>
    <source>
        <strain evidence="1 2">KCTC 19886</strain>
    </source>
</reference>
<organism evidence="1 2">
    <name type="scientific">Kineococcus endophyticus</name>
    <dbReference type="NCBI Taxonomy" id="1181883"/>
    <lineage>
        <taxon>Bacteria</taxon>
        <taxon>Bacillati</taxon>
        <taxon>Actinomycetota</taxon>
        <taxon>Actinomycetes</taxon>
        <taxon>Kineosporiales</taxon>
        <taxon>Kineosporiaceae</taxon>
        <taxon>Kineococcus</taxon>
    </lineage>
</organism>
<keyword evidence="2" id="KW-1185">Reference proteome</keyword>
<gene>
    <name evidence="1" type="ORF">AB1207_23975</name>
</gene>
<dbReference type="InterPro" id="IPR043472">
    <property type="entry name" value="Macro_dom-like"/>
</dbReference>
<dbReference type="Proteomes" id="UP001555826">
    <property type="component" value="Unassembled WGS sequence"/>
</dbReference>
<evidence type="ECO:0000313" key="1">
    <source>
        <dbReference type="EMBL" id="MEW9267810.1"/>
    </source>
</evidence>
<accession>A0ABV3PDU3</accession>
<proteinExistence type="predicted"/>
<comment type="caution">
    <text evidence="1">The sequence shown here is derived from an EMBL/GenBank/DDBJ whole genome shotgun (WGS) entry which is preliminary data.</text>
</comment>
<name>A0ABV3PDU3_9ACTN</name>
<dbReference type="SUPFAM" id="SSF52949">
    <property type="entry name" value="Macro domain-like"/>
    <property type="match status" value="1"/>
</dbReference>
<dbReference type="RefSeq" id="WP_367641308.1">
    <property type="nucleotide sequence ID" value="NZ_JBFNQN010000025.1"/>
</dbReference>
<dbReference type="EMBL" id="JBFNQN010000025">
    <property type="protein sequence ID" value="MEW9267810.1"/>
    <property type="molecule type" value="Genomic_DNA"/>
</dbReference>
<protein>
    <submittedName>
        <fullName evidence="1">Appr-1-p processing protein</fullName>
    </submittedName>
</protein>
<dbReference type="Gene3D" id="3.40.220.10">
    <property type="entry name" value="Leucine Aminopeptidase, subunit E, domain 1"/>
    <property type="match status" value="1"/>
</dbReference>
<evidence type="ECO:0000313" key="2">
    <source>
        <dbReference type="Proteomes" id="UP001555826"/>
    </source>
</evidence>
<sequence length="126" mass="13464">MQGGIAVEFRRRWPRVHAAYPDLCAARDLQIEDLSPCVTDDLVVCNLVTQQDSGANTRLDAVDCSVRAALLDAETREIDALGMPWPRAASAVAGSVKTSSRVTGRPVRPSVVTVPRPVIVRGGSPS</sequence>